<dbReference type="InterPro" id="IPR035093">
    <property type="entry name" value="RelE/ParE_toxin_dom_sf"/>
</dbReference>
<name>A0A927H5F4_9BACL</name>
<comment type="caution">
    <text evidence="2">The sequence shown here is derived from an EMBL/GenBank/DDBJ whole genome shotgun (WGS) entry which is preliminary data.</text>
</comment>
<organism evidence="2 3">
    <name type="scientific">Paenibacillus arenilitoris</name>
    <dbReference type="NCBI Taxonomy" id="2772299"/>
    <lineage>
        <taxon>Bacteria</taxon>
        <taxon>Bacillati</taxon>
        <taxon>Bacillota</taxon>
        <taxon>Bacilli</taxon>
        <taxon>Bacillales</taxon>
        <taxon>Paenibacillaceae</taxon>
        <taxon>Paenibacillus</taxon>
    </lineage>
</organism>
<gene>
    <name evidence="2" type="ORF">IDH41_09915</name>
</gene>
<proteinExistence type="predicted"/>
<accession>A0A927H5F4</accession>
<dbReference type="Pfam" id="PF05016">
    <property type="entry name" value="ParE_toxin"/>
    <property type="match status" value="1"/>
</dbReference>
<protein>
    <submittedName>
        <fullName evidence="2">Type II toxin-antitoxin system RelE/ParE family toxin</fullName>
    </submittedName>
</protein>
<dbReference type="InterPro" id="IPR007712">
    <property type="entry name" value="RelE/ParE_toxin"/>
</dbReference>
<dbReference type="AlphaFoldDB" id="A0A927H5F4"/>
<evidence type="ECO:0000313" key="3">
    <source>
        <dbReference type="Proteomes" id="UP000632125"/>
    </source>
</evidence>
<keyword evidence="3" id="KW-1185">Reference proteome</keyword>
<evidence type="ECO:0000313" key="2">
    <source>
        <dbReference type="EMBL" id="MBD2868895.1"/>
    </source>
</evidence>
<evidence type="ECO:0000256" key="1">
    <source>
        <dbReference type="ARBA" id="ARBA00022649"/>
    </source>
</evidence>
<keyword evidence="1" id="KW-1277">Toxin-antitoxin system</keyword>
<dbReference type="Gene3D" id="3.30.2310.20">
    <property type="entry name" value="RelE-like"/>
    <property type="match status" value="1"/>
</dbReference>
<sequence length="93" mass="10856">MNPRNIIWLPSVRNKLIQFRSDRFTPEETLDFISHLVLEAEDLLGNPVIGKSYTEETGEYKGVSRIVISKFRIYYELVRDEIIILAILFPGEK</sequence>
<dbReference type="Proteomes" id="UP000632125">
    <property type="component" value="Unassembled WGS sequence"/>
</dbReference>
<dbReference type="EMBL" id="JACXIY010000012">
    <property type="protein sequence ID" value="MBD2868895.1"/>
    <property type="molecule type" value="Genomic_DNA"/>
</dbReference>
<reference evidence="2" key="1">
    <citation type="submission" date="2020-09" db="EMBL/GenBank/DDBJ databases">
        <title>A novel bacterium of genus Paenibacillus, isolated from South China Sea.</title>
        <authorList>
            <person name="Huang H."/>
            <person name="Mo K."/>
            <person name="Hu Y."/>
        </authorList>
    </citation>
    <scope>NUCLEOTIDE SEQUENCE</scope>
    <source>
        <strain evidence="2">IB182493</strain>
    </source>
</reference>
<dbReference type="RefSeq" id="WP_190860546.1">
    <property type="nucleotide sequence ID" value="NZ_JACXIY010000012.1"/>
</dbReference>